<organism evidence="1 2">
    <name type="scientific">Strongyloides papillosus</name>
    <name type="common">Intestinal threadworm</name>
    <dbReference type="NCBI Taxonomy" id="174720"/>
    <lineage>
        <taxon>Eukaryota</taxon>
        <taxon>Metazoa</taxon>
        <taxon>Ecdysozoa</taxon>
        <taxon>Nematoda</taxon>
        <taxon>Chromadorea</taxon>
        <taxon>Rhabditida</taxon>
        <taxon>Tylenchina</taxon>
        <taxon>Panagrolaimomorpha</taxon>
        <taxon>Strongyloidoidea</taxon>
        <taxon>Strongyloididae</taxon>
        <taxon>Strongyloides</taxon>
    </lineage>
</organism>
<keyword evidence="1" id="KW-1185">Reference proteome</keyword>
<name>A0A0N5BMR9_STREA</name>
<dbReference type="Proteomes" id="UP000046392">
    <property type="component" value="Unplaced"/>
</dbReference>
<accession>A0A0N5BMR9</accession>
<reference evidence="2" key="1">
    <citation type="submission" date="2017-02" db="UniProtKB">
        <authorList>
            <consortium name="WormBaseParasite"/>
        </authorList>
    </citation>
    <scope>IDENTIFICATION</scope>
</reference>
<sequence>MSVAAINASKKRAQRFYALGFRKPRPHEETRYQLLSKERNAWFKPRGKLARKFEEEKLVSYLGKRIAHVRVDDGKEYFISIDYVKENASVEEEPTDDDEMWGIVELFGDPPSSTSIDLTFNEEEKVDEKMDEILFINGPINGKELNGKMDEILSINGSLNEKELDDKIDQLSSSTESFNGKELDKLLMKDVQGTDLLVNESKSCNDRKRNESLTIND</sequence>
<evidence type="ECO:0000313" key="2">
    <source>
        <dbReference type="WBParaSite" id="SPAL_0000720600.1"/>
    </source>
</evidence>
<dbReference type="WBParaSite" id="SPAL_0000720600.1">
    <property type="protein sequence ID" value="SPAL_0000720600.1"/>
    <property type="gene ID" value="SPAL_0000720600"/>
</dbReference>
<proteinExistence type="predicted"/>
<evidence type="ECO:0000313" key="1">
    <source>
        <dbReference type="Proteomes" id="UP000046392"/>
    </source>
</evidence>
<protein>
    <submittedName>
        <fullName evidence="2">Nucleolar protein 16</fullName>
    </submittedName>
</protein>
<dbReference type="AlphaFoldDB" id="A0A0N5BMR9"/>